<evidence type="ECO:0000256" key="1">
    <source>
        <dbReference type="SAM" id="MobiDB-lite"/>
    </source>
</evidence>
<feature type="region of interest" description="Disordered" evidence="1">
    <location>
        <begin position="88"/>
        <end position="110"/>
    </location>
</feature>
<dbReference type="STRING" id="1834516.BL253_27300"/>
<dbReference type="EMBL" id="MOMC01000059">
    <property type="protein sequence ID" value="ONH25516.1"/>
    <property type="molecule type" value="Genomic_DNA"/>
</dbReference>
<dbReference type="SUPFAM" id="SSF53098">
    <property type="entry name" value="Ribonuclease H-like"/>
    <property type="match status" value="1"/>
</dbReference>
<accession>A0A1V2I6C4</accession>
<dbReference type="Proteomes" id="UP000188929">
    <property type="component" value="Unassembled WGS sequence"/>
</dbReference>
<protein>
    <submittedName>
        <fullName evidence="3">Transposase</fullName>
    </submittedName>
</protein>
<dbReference type="InterPro" id="IPR036397">
    <property type="entry name" value="RNaseH_sf"/>
</dbReference>
<dbReference type="AlphaFoldDB" id="A0A1V2I6C4"/>
<dbReference type="GO" id="GO:0015074">
    <property type="term" value="P:DNA integration"/>
    <property type="evidence" value="ECO:0007669"/>
    <property type="project" value="InterPro"/>
</dbReference>
<dbReference type="OrthoDB" id="3205705at2"/>
<evidence type="ECO:0000259" key="2">
    <source>
        <dbReference type="Pfam" id="PF13683"/>
    </source>
</evidence>
<gene>
    <name evidence="3" type="ORF">BL253_27300</name>
</gene>
<reference evidence="4" key="1">
    <citation type="submission" date="2016-10" db="EMBL/GenBank/DDBJ databases">
        <title>Frankia sp. NRRL B-16386 Genome sequencing.</title>
        <authorList>
            <person name="Ghodhbane-Gtari F."/>
            <person name="Swanson E."/>
            <person name="Gueddou A."/>
            <person name="Hezbri K."/>
            <person name="Ktari K."/>
            <person name="Nouioui I."/>
            <person name="Morris K."/>
            <person name="Simpson S."/>
            <person name="Abebe-Akele F."/>
            <person name="Thomas K."/>
            <person name="Gtari M."/>
            <person name="Tisa L.S."/>
        </authorList>
    </citation>
    <scope>NUCLEOTIDE SEQUENCE [LARGE SCALE GENOMIC DNA]</scope>
    <source>
        <strain evidence="4">NRRL B-16386</strain>
    </source>
</reference>
<dbReference type="Pfam" id="PF13683">
    <property type="entry name" value="rve_3"/>
    <property type="match status" value="1"/>
</dbReference>
<proteinExistence type="predicted"/>
<dbReference type="GO" id="GO:0003676">
    <property type="term" value="F:nucleic acid binding"/>
    <property type="evidence" value="ECO:0007669"/>
    <property type="project" value="InterPro"/>
</dbReference>
<evidence type="ECO:0000313" key="3">
    <source>
        <dbReference type="EMBL" id="ONH25516.1"/>
    </source>
</evidence>
<dbReference type="InterPro" id="IPR001584">
    <property type="entry name" value="Integrase_cat-core"/>
</dbReference>
<evidence type="ECO:0000313" key="4">
    <source>
        <dbReference type="Proteomes" id="UP000188929"/>
    </source>
</evidence>
<keyword evidence="4" id="KW-1185">Reference proteome</keyword>
<name>A0A1V2I6C4_9ACTN</name>
<organism evidence="3 4">
    <name type="scientific">Pseudofrankia asymbiotica</name>
    <dbReference type="NCBI Taxonomy" id="1834516"/>
    <lineage>
        <taxon>Bacteria</taxon>
        <taxon>Bacillati</taxon>
        <taxon>Actinomycetota</taxon>
        <taxon>Actinomycetes</taxon>
        <taxon>Frankiales</taxon>
        <taxon>Frankiaceae</taxon>
        <taxon>Pseudofrankia</taxon>
    </lineage>
</organism>
<dbReference type="Gene3D" id="3.30.420.10">
    <property type="entry name" value="Ribonuclease H-like superfamily/Ribonuclease H"/>
    <property type="match status" value="1"/>
</dbReference>
<feature type="domain" description="Integrase catalytic" evidence="2">
    <location>
        <begin position="33"/>
        <end position="98"/>
    </location>
</feature>
<sequence length="128" mass="14523">MDLDQRTSQVRYLIRDRDAKFTAAFDAVFTAEDITILRTPVRAPVANAYVERWVGTVRRECLDHLLITGERHLAAVPADYVDHYNAHRPHRSLHQQPPDATGPPPHAPTAVIRRDRLGGLIHEYQQAA</sequence>
<dbReference type="InterPro" id="IPR012337">
    <property type="entry name" value="RNaseH-like_sf"/>
</dbReference>
<comment type="caution">
    <text evidence="3">The sequence shown here is derived from an EMBL/GenBank/DDBJ whole genome shotgun (WGS) entry which is preliminary data.</text>
</comment>